<dbReference type="AlphaFoldDB" id="A0AAV8QWR6"/>
<evidence type="ECO:0000313" key="2">
    <source>
        <dbReference type="Proteomes" id="UP001222027"/>
    </source>
</evidence>
<comment type="caution">
    <text evidence="1">The sequence shown here is derived from an EMBL/GenBank/DDBJ whole genome shotgun (WGS) entry which is preliminary data.</text>
</comment>
<dbReference type="EMBL" id="JAQQAF010000005">
    <property type="protein sequence ID" value="KAJ8486466.1"/>
    <property type="molecule type" value="Genomic_DNA"/>
</dbReference>
<sequence>MCWRQKANALLNLFQSSRLGFWEPLGGAPLYLPQNAGLPQLQEIVNKLLKNMVRNDTYCTIGRSIFIYDLLESHIQNIPLGHKKWITGISWEPMHLQAPCRCFWGGDGMIYTRSCIGNKEFNIDN</sequence>
<evidence type="ECO:0000313" key="1">
    <source>
        <dbReference type="EMBL" id="KAJ8486466.1"/>
    </source>
</evidence>
<protein>
    <submittedName>
        <fullName evidence="1">Uncharacterized protein</fullName>
    </submittedName>
</protein>
<reference evidence="1 2" key="1">
    <citation type="submission" date="2022-12" db="EMBL/GenBank/DDBJ databases">
        <title>Chromosome-scale assembly of the Ensete ventricosum genome.</title>
        <authorList>
            <person name="Dussert Y."/>
            <person name="Stocks J."/>
            <person name="Wendawek A."/>
            <person name="Woldeyes F."/>
            <person name="Nichols R.A."/>
            <person name="Borrell J.S."/>
        </authorList>
    </citation>
    <scope>NUCLEOTIDE SEQUENCE [LARGE SCALE GENOMIC DNA]</scope>
    <source>
        <strain evidence="2">cv. Maze</strain>
        <tissue evidence="1">Seeds</tissue>
    </source>
</reference>
<accession>A0AAV8QWR6</accession>
<proteinExistence type="predicted"/>
<name>A0AAV8QWR6_ENSVE</name>
<keyword evidence="2" id="KW-1185">Reference proteome</keyword>
<organism evidence="1 2">
    <name type="scientific">Ensete ventricosum</name>
    <name type="common">Abyssinian banana</name>
    <name type="synonym">Musa ensete</name>
    <dbReference type="NCBI Taxonomy" id="4639"/>
    <lineage>
        <taxon>Eukaryota</taxon>
        <taxon>Viridiplantae</taxon>
        <taxon>Streptophyta</taxon>
        <taxon>Embryophyta</taxon>
        <taxon>Tracheophyta</taxon>
        <taxon>Spermatophyta</taxon>
        <taxon>Magnoliopsida</taxon>
        <taxon>Liliopsida</taxon>
        <taxon>Zingiberales</taxon>
        <taxon>Musaceae</taxon>
        <taxon>Ensete</taxon>
    </lineage>
</organism>
<gene>
    <name evidence="1" type="ORF">OPV22_018951</name>
</gene>
<dbReference type="Proteomes" id="UP001222027">
    <property type="component" value="Unassembled WGS sequence"/>
</dbReference>